<protein>
    <submittedName>
        <fullName evidence="1">Uncharacterized protein</fullName>
    </submittedName>
</protein>
<dbReference type="EMBL" id="JACHVS010000002">
    <property type="protein sequence ID" value="MBB2996982.1"/>
    <property type="molecule type" value="Genomic_DNA"/>
</dbReference>
<accession>A0A839QUM3</accession>
<keyword evidence="2" id="KW-1185">Reference proteome</keyword>
<dbReference type="Proteomes" id="UP000523000">
    <property type="component" value="Unassembled WGS sequence"/>
</dbReference>
<dbReference type="RefSeq" id="WP_221184787.1">
    <property type="nucleotide sequence ID" value="NZ_BAABGK010000109.1"/>
</dbReference>
<evidence type="ECO:0000313" key="1">
    <source>
        <dbReference type="EMBL" id="MBB2996982.1"/>
    </source>
</evidence>
<organism evidence="1 2">
    <name type="scientific">Paeniglutamicibacter cryotolerans</name>
    <dbReference type="NCBI Taxonomy" id="670079"/>
    <lineage>
        <taxon>Bacteria</taxon>
        <taxon>Bacillati</taxon>
        <taxon>Actinomycetota</taxon>
        <taxon>Actinomycetes</taxon>
        <taxon>Micrococcales</taxon>
        <taxon>Micrococcaceae</taxon>
        <taxon>Paeniglutamicibacter</taxon>
    </lineage>
</organism>
<proteinExistence type="predicted"/>
<comment type="caution">
    <text evidence="1">The sequence shown here is derived from an EMBL/GenBank/DDBJ whole genome shotgun (WGS) entry which is preliminary data.</text>
</comment>
<gene>
    <name evidence="1" type="ORF">E9229_003229</name>
</gene>
<name>A0A839QUM3_9MICC</name>
<evidence type="ECO:0000313" key="2">
    <source>
        <dbReference type="Proteomes" id="UP000523000"/>
    </source>
</evidence>
<dbReference type="AlphaFoldDB" id="A0A839QUM3"/>
<sequence length="67" mass="7746">MDFHKLQRIALRDEVLFIVLAFVRYLNSLHPLTERIAILLDHDDQHRAMEVAARVGDWAAANHVELA</sequence>
<reference evidence="1 2" key="1">
    <citation type="submission" date="2020-08" db="EMBL/GenBank/DDBJ databases">
        <title>Sequencing the genomes of 1000 actinobacteria strains.</title>
        <authorList>
            <person name="Klenk H.-P."/>
        </authorList>
    </citation>
    <scope>NUCLEOTIDE SEQUENCE [LARGE SCALE GENOMIC DNA]</scope>
    <source>
        <strain evidence="1 2">DSM 22826</strain>
    </source>
</reference>